<dbReference type="Proteomes" id="UP000326452">
    <property type="component" value="Unassembled WGS sequence"/>
</dbReference>
<dbReference type="OrthoDB" id="8527218at2"/>
<organism evidence="2 3">
    <name type="scientific">Pseudomonas fluorescens</name>
    <dbReference type="NCBI Taxonomy" id="294"/>
    <lineage>
        <taxon>Bacteria</taxon>
        <taxon>Pseudomonadati</taxon>
        <taxon>Pseudomonadota</taxon>
        <taxon>Gammaproteobacteria</taxon>
        <taxon>Pseudomonadales</taxon>
        <taxon>Pseudomonadaceae</taxon>
        <taxon>Pseudomonas</taxon>
    </lineage>
</organism>
<dbReference type="Pfam" id="PF01381">
    <property type="entry name" value="HTH_3"/>
    <property type="match status" value="1"/>
</dbReference>
<dbReference type="GO" id="GO:0003677">
    <property type="term" value="F:DNA binding"/>
    <property type="evidence" value="ECO:0007669"/>
    <property type="project" value="InterPro"/>
</dbReference>
<dbReference type="EMBL" id="CABVJC010000002">
    <property type="protein sequence ID" value="VVP87711.1"/>
    <property type="molecule type" value="Genomic_DNA"/>
</dbReference>
<dbReference type="SUPFAM" id="SSF47413">
    <property type="entry name" value="lambda repressor-like DNA-binding domains"/>
    <property type="match status" value="1"/>
</dbReference>
<gene>
    <name evidence="2" type="ORF">PS941_01373</name>
</gene>
<accession>A0A5E7SLR9</accession>
<evidence type="ECO:0000313" key="2">
    <source>
        <dbReference type="EMBL" id="VVP87711.1"/>
    </source>
</evidence>
<feature type="domain" description="HTH cro/C1-type" evidence="1">
    <location>
        <begin position="11"/>
        <end position="64"/>
    </location>
</feature>
<dbReference type="InterPro" id="IPR010982">
    <property type="entry name" value="Lambda_DNA-bd_dom_sf"/>
</dbReference>
<dbReference type="SMART" id="SM00530">
    <property type="entry name" value="HTH_XRE"/>
    <property type="match status" value="1"/>
</dbReference>
<name>A0A5E7SLR9_PSEFL</name>
<proteinExistence type="predicted"/>
<dbReference type="RefSeq" id="WP_150692486.1">
    <property type="nucleotide sequence ID" value="NZ_CABVJC010000002.1"/>
</dbReference>
<protein>
    <recommendedName>
        <fullName evidence="1">HTH cro/C1-type domain-containing protein</fullName>
    </recommendedName>
</protein>
<dbReference type="CDD" id="cd00093">
    <property type="entry name" value="HTH_XRE"/>
    <property type="match status" value="1"/>
</dbReference>
<evidence type="ECO:0000313" key="3">
    <source>
        <dbReference type="Proteomes" id="UP000326452"/>
    </source>
</evidence>
<dbReference type="InterPro" id="IPR001387">
    <property type="entry name" value="Cro/C1-type_HTH"/>
</dbReference>
<dbReference type="AlphaFoldDB" id="A0A5E7SLR9"/>
<dbReference type="PROSITE" id="PS50943">
    <property type="entry name" value="HTH_CROC1"/>
    <property type="match status" value="1"/>
</dbReference>
<sequence>MELKQAFGAELKQARKCKGLTQEDFSQISSRTYLSTLERGLKSPTLEKVEQLASVIGIHPLSLLARCYLGQGGELDLDELILLMRRELDLISSD</sequence>
<dbReference type="Gene3D" id="1.10.260.40">
    <property type="entry name" value="lambda repressor-like DNA-binding domains"/>
    <property type="match status" value="1"/>
</dbReference>
<evidence type="ECO:0000259" key="1">
    <source>
        <dbReference type="PROSITE" id="PS50943"/>
    </source>
</evidence>
<reference evidence="2 3" key="1">
    <citation type="submission" date="2019-09" db="EMBL/GenBank/DDBJ databases">
        <authorList>
            <person name="Chandra G."/>
            <person name="Truman W A."/>
        </authorList>
    </citation>
    <scope>NUCLEOTIDE SEQUENCE [LARGE SCALE GENOMIC DNA]</scope>
    <source>
        <strain evidence="2">PS941</strain>
    </source>
</reference>